<evidence type="ECO:0000313" key="2">
    <source>
        <dbReference type="EMBL" id="KAA1261454.1"/>
    </source>
</evidence>
<dbReference type="Proteomes" id="UP000322699">
    <property type="component" value="Unassembled WGS sequence"/>
</dbReference>
<accession>A0A5B1CQF2</accession>
<dbReference type="EMBL" id="VRLW01000001">
    <property type="protein sequence ID" value="KAA1261454.1"/>
    <property type="molecule type" value="Genomic_DNA"/>
</dbReference>
<name>A0A5B1CQF2_9BACT</name>
<comment type="caution">
    <text evidence="2">The sequence shown here is derived from an EMBL/GenBank/DDBJ whole genome shotgun (WGS) entry which is preliminary data.</text>
</comment>
<organism evidence="2 3">
    <name type="scientific">Rubripirellula obstinata</name>
    <dbReference type="NCBI Taxonomy" id="406547"/>
    <lineage>
        <taxon>Bacteria</taxon>
        <taxon>Pseudomonadati</taxon>
        <taxon>Planctomycetota</taxon>
        <taxon>Planctomycetia</taxon>
        <taxon>Pirellulales</taxon>
        <taxon>Pirellulaceae</taxon>
        <taxon>Rubripirellula</taxon>
    </lineage>
</organism>
<feature type="region of interest" description="Disordered" evidence="1">
    <location>
        <begin position="113"/>
        <end position="146"/>
    </location>
</feature>
<evidence type="ECO:0000256" key="1">
    <source>
        <dbReference type="SAM" id="MobiDB-lite"/>
    </source>
</evidence>
<gene>
    <name evidence="2" type="ORF">LF1_40040</name>
</gene>
<evidence type="ECO:0000313" key="3">
    <source>
        <dbReference type="Proteomes" id="UP000322699"/>
    </source>
</evidence>
<feature type="compositionally biased region" description="Basic and acidic residues" evidence="1">
    <location>
        <begin position="114"/>
        <end position="130"/>
    </location>
</feature>
<protein>
    <submittedName>
        <fullName evidence="2">Uncharacterized protein</fullName>
    </submittedName>
</protein>
<dbReference type="AlphaFoldDB" id="A0A5B1CQF2"/>
<keyword evidence="3" id="KW-1185">Reference proteome</keyword>
<proteinExistence type="predicted"/>
<reference evidence="2 3" key="1">
    <citation type="submission" date="2019-08" db="EMBL/GenBank/DDBJ databases">
        <title>Deep-cultivation of Planctomycetes and their phenomic and genomic characterization uncovers novel biology.</title>
        <authorList>
            <person name="Wiegand S."/>
            <person name="Jogler M."/>
            <person name="Boedeker C."/>
            <person name="Pinto D."/>
            <person name="Vollmers J."/>
            <person name="Rivas-Marin E."/>
            <person name="Kohn T."/>
            <person name="Peeters S.H."/>
            <person name="Heuer A."/>
            <person name="Rast P."/>
            <person name="Oberbeckmann S."/>
            <person name="Bunk B."/>
            <person name="Jeske O."/>
            <person name="Meyerdierks A."/>
            <person name="Storesund J.E."/>
            <person name="Kallscheuer N."/>
            <person name="Luecker S."/>
            <person name="Lage O.M."/>
            <person name="Pohl T."/>
            <person name="Merkel B.J."/>
            <person name="Hornburger P."/>
            <person name="Mueller R.-W."/>
            <person name="Bruemmer F."/>
            <person name="Labrenz M."/>
            <person name="Spormann A.M."/>
            <person name="Op Den Camp H."/>
            <person name="Overmann J."/>
            <person name="Amann R."/>
            <person name="Jetten M.S.M."/>
            <person name="Mascher T."/>
            <person name="Medema M.H."/>
            <person name="Devos D.P."/>
            <person name="Kaster A.-K."/>
            <person name="Ovreas L."/>
            <person name="Rohde M."/>
            <person name="Galperin M.Y."/>
            <person name="Jogler C."/>
        </authorList>
    </citation>
    <scope>NUCLEOTIDE SEQUENCE [LARGE SCALE GENOMIC DNA]</scope>
    <source>
        <strain evidence="2 3">LF1</strain>
    </source>
</reference>
<sequence length="146" mass="16467">MDFAHFINLAIKTRRTSTIKEARMADKTNPQIEETLDQLAELVCRSLSGEENQLTERRDGLLKTLVMSGYVWKADETVMQQVEERVKNQCVEPSMHRGGALSSMTSKLNTRFQEISRWESKTPTESKSMENDSPPKAANISSATDA</sequence>